<gene>
    <name evidence="3" type="ORF">SAMN05443999_11935</name>
</gene>
<evidence type="ECO:0000256" key="1">
    <source>
        <dbReference type="SAM" id="SignalP"/>
    </source>
</evidence>
<name>A0A1H7XC08_9RHOB</name>
<evidence type="ECO:0000313" key="4">
    <source>
        <dbReference type="Proteomes" id="UP000199582"/>
    </source>
</evidence>
<dbReference type="Proteomes" id="UP000199582">
    <property type="component" value="Unassembled WGS sequence"/>
</dbReference>
<keyword evidence="4" id="KW-1185">Reference proteome</keyword>
<protein>
    <submittedName>
        <fullName evidence="3">YtkA-like</fullName>
    </submittedName>
</protein>
<dbReference type="Pfam" id="PF13115">
    <property type="entry name" value="YtkA"/>
    <property type="match status" value="1"/>
</dbReference>
<feature type="chain" id="PRO_5009299913" evidence="1">
    <location>
        <begin position="40"/>
        <end position="146"/>
    </location>
</feature>
<proteinExistence type="predicted"/>
<dbReference type="InterPro" id="IPR032693">
    <property type="entry name" value="YtkA-like_dom"/>
</dbReference>
<keyword evidence="1" id="KW-0732">Signal</keyword>
<sequence>MIAGVPVARQNRRIMPPYIPSVVAALVVATQLSVPMAQAAASDYNLVLVETTYPFGDGAVLELRLIDTRTNAPVEGAVIFATRLDMEPDGMETMTSTVLALPGDEPGLYRFSADLTMDGNWRFSVAAKVQGEVETVQAQIVIEVQP</sequence>
<dbReference type="EMBL" id="FOAG01000019">
    <property type="protein sequence ID" value="SEM30707.1"/>
    <property type="molecule type" value="Genomic_DNA"/>
</dbReference>
<feature type="domain" description="YtkA-like" evidence="2">
    <location>
        <begin position="39"/>
        <end position="125"/>
    </location>
</feature>
<feature type="signal peptide" evidence="1">
    <location>
        <begin position="1"/>
        <end position="39"/>
    </location>
</feature>
<reference evidence="3 4" key="1">
    <citation type="submission" date="2016-10" db="EMBL/GenBank/DDBJ databases">
        <authorList>
            <person name="de Groot N.N."/>
        </authorList>
    </citation>
    <scope>NUCLEOTIDE SEQUENCE [LARGE SCALE GENOMIC DNA]</scope>
    <source>
        <strain evidence="3 4">DSM 100674</strain>
    </source>
</reference>
<dbReference type="AlphaFoldDB" id="A0A1H7XC08"/>
<organism evidence="3 4">
    <name type="scientific">Roseovarius azorensis</name>
    <dbReference type="NCBI Taxonomy" id="1287727"/>
    <lineage>
        <taxon>Bacteria</taxon>
        <taxon>Pseudomonadati</taxon>
        <taxon>Pseudomonadota</taxon>
        <taxon>Alphaproteobacteria</taxon>
        <taxon>Rhodobacterales</taxon>
        <taxon>Roseobacteraceae</taxon>
        <taxon>Roseovarius</taxon>
    </lineage>
</organism>
<evidence type="ECO:0000313" key="3">
    <source>
        <dbReference type="EMBL" id="SEM30707.1"/>
    </source>
</evidence>
<accession>A0A1H7XC08</accession>
<evidence type="ECO:0000259" key="2">
    <source>
        <dbReference type="Pfam" id="PF13115"/>
    </source>
</evidence>
<dbReference type="STRING" id="1287727.SAMN05443999_11935"/>